<dbReference type="PANTHER" id="PTHR42924">
    <property type="entry name" value="EXONUCLEASE"/>
    <property type="match status" value="1"/>
</dbReference>
<dbReference type="NCBIfam" id="NF047791">
    <property type="entry name" value="RNaseRnm"/>
    <property type="match status" value="1"/>
</dbReference>
<keyword evidence="8" id="KW-0464">Manganese</keyword>
<dbReference type="AlphaFoldDB" id="A0A2T7ATT2"/>
<evidence type="ECO:0000256" key="13">
    <source>
        <dbReference type="ARBA" id="ARBA00076579"/>
    </source>
</evidence>
<dbReference type="GO" id="GO:0000166">
    <property type="term" value="F:nucleotide binding"/>
    <property type="evidence" value="ECO:0007669"/>
    <property type="project" value="UniProtKB-KW"/>
</dbReference>
<accession>A0A2T7ATT2</accession>
<proteinExistence type="inferred from homology"/>
<name>A0A2T7ATT2_9ENTR</name>
<evidence type="ECO:0000256" key="2">
    <source>
        <dbReference type="ARBA" id="ARBA00022552"/>
    </source>
</evidence>
<evidence type="ECO:0000256" key="4">
    <source>
        <dbReference type="ARBA" id="ARBA00022723"/>
    </source>
</evidence>
<keyword evidence="7" id="KW-0269">Exonuclease</keyword>
<evidence type="ECO:0000256" key="1">
    <source>
        <dbReference type="ARBA" id="ARBA00001936"/>
    </source>
</evidence>
<dbReference type="OrthoDB" id="9804333at2"/>
<dbReference type="Proteomes" id="UP000244378">
    <property type="component" value="Unassembled WGS sequence"/>
</dbReference>
<protein>
    <recommendedName>
        <fullName evidence="12">5'-3' exoribonuclease Rnm</fullName>
        <ecNumber evidence="11">3.1.3.97</ecNumber>
    </recommendedName>
    <alternativeName>
        <fullName evidence="13">3',5'-nucleotide bisphosphate phosphatase</fullName>
    </alternativeName>
    <alternativeName>
        <fullName evidence="14">RNase AM</fullName>
    </alternativeName>
</protein>
<dbReference type="GO" id="GO:0006364">
    <property type="term" value="P:rRNA processing"/>
    <property type="evidence" value="ECO:0007669"/>
    <property type="project" value="UniProtKB-KW"/>
</dbReference>
<sequence>MSEPELANIYDLHSHTTASDGLLTPEQLVHRAVEMGIHTLAITDHDTTAGLPAAHQEIARAGLALRLIDGVEISTLWENHEIHIVGLGIDIAHPAMLAFLEEQARRRTQRAERIAERLEKARIPGALEGARRLADGGVVTRGHFARFLIEDGRANNMADVFKHYLARGKTGYVPPQWCTIEQAIDVIHHSGGQAVVAHPGRYQLSAKWLKRLLSAFAQAGGDAMEVAQCQQAPNERNQLASYAVQFGLLASQGSDFHQPCPWIELGRRLWLPEGLMPVWHRWSPELSKEGAV</sequence>
<evidence type="ECO:0000313" key="19">
    <source>
        <dbReference type="Proteomes" id="UP000469927"/>
    </source>
</evidence>
<reference evidence="17 18" key="1">
    <citation type="submission" date="2016-12" db="EMBL/GenBank/DDBJ databases">
        <title>Analysis of the Molecular Diversity Among Cronobacter Species Isolated from Filth Flies Using a Pan Genomic DNA Microarray.</title>
        <authorList>
            <person name="Pava-Ripoll M."/>
            <person name="Tall B."/>
            <person name="Farber J."/>
            <person name="Fanning S."/>
            <person name="Lehner A."/>
            <person name="Stephan R."/>
            <person name="Pagotto F."/>
            <person name="Iverson C."/>
            <person name="Ziobro G."/>
            <person name="Miller A."/>
            <person name="Pearson R."/>
            <person name="Yan Q."/>
            <person name="Kim M."/>
            <person name="Jeong S."/>
            <person name="Park J."/>
            <person name="Jun S."/>
            <person name="Choi H."/>
            <person name="Chung T."/>
            <person name="Yoo Y."/>
            <person name="Park E."/>
            <person name="Hwang S."/>
            <person name="Lee B."/>
            <person name="Sathyamoorthy V."/>
            <person name="Carter L."/>
            <person name="Mammel M."/>
            <person name="Jackson S."/>
            <person name="Kothary M."/>
            <person name="Patel I."/>
            <person name="Grim C."/>
            <person name="Gopinath G."/>
            <person name="Gangiredla J."/>
            <person name="Chase H."/>
        </authorList>
    </citation>
    <scope>NUCLEOTIDE SEQUENCE [LARGE SCALE GENOMIC DNA]</scope>
    <source>
        <strain evidence="17 18">MOD1-Md1s</strain>
    </source>
</reference>
<evidence type="ECO:0000313" key="17">
    <source>
        <dbReference type="EMBL" id="PUX15004.1"/>
    </source>
</evidence>
<dbReference type="InterPro" id="IPR016195">
    <property type="entry name" value="Pol/histidinol_Pase-like"/>
</dbReference>
<feature type="domain" description="Polymerase/histidinol phosphatase N-terminal" evidence="15">
    <location>
        <begin position="10"/>
        <end position="77"/>
    </location>
</feature>
<evidence type="ECO:0000256" key="5">
    <source>
        <dbReference type="ARBA" id="ARBA00022741"/>
    </source>
</evidence>
<dbReference type="GO" id="GO:0097657">
    <property type="term" value="F:3',5'-nucleotide bisphosphate phosphatase activity"/>
    <property type="evidence" value="ECO:0007669"/>
    <property type="project" value="UniProtKB-EC"/>
</dbReference>
<comment type="caution">
    <text evidence="17">The sequence shown here is derived from an EMBL/GenBank/DDBJ whole genome shotgun (WGS) entry which is preliminary data.</text>
</comment>
<keyword evidence="19" id="KW-1185">Reference proteome</keyword>
<dbReference type="GO" id="GO:0004534">
    <property type="term" value="F:5'-3' RNA exonuclease activity"/>
    <property type="evidence" value="ECO:0007669"/>
    <property type="project" value="TreeGrafter"/>
</dbReference>
<evidence type="ECO:0000313" key="18">
    <source>
        <dbReference type="Proteomes" id="UP000244378"/>
    </source>
</evidence>
<dbReference type="Gene3D" id="3.20.20.140">
    <property type="entry name" value="Metal-dependent hydrolases"/>
    <property type="match status" value="1"/>
</dbReference>
<dbReference type="InterPro" id="IPR004013">
    <property type="entry name" value="PHP_dom"/>
</dbReference>
<dbReference type="EC" id="3.1.3.97" evidence="11"/>
<dbReference type="InterPro" id="IPR052018">
    <property type="entry name" value="PHP_domain"/>
</dbReference>
<evidence type="ECO:0000313" key="16">
    <source>
        <dbReference type="EMBL" id="KAB0885803.1"/>
    </source>
</evidence>
<gene>
    <name evidence="17" type="ORF">AUN14_09565</name>
    <name evidence="16" type="ORF">FZI19_02760</name>
</gene>
<evidence type="ECO:0000256" key="3">
    <source>
        <dbReference type="ARBA" id="ARBA00022722"/>
    </source>
</evidence>
<evidence type="ECO:0000256" key="9">
    <source>
        <dbReference type="ARBA" id="ARBA00052705"/>
    </source>
</evidence>
<evidence type="ECO:0000256" key="14">
    <source>
        <dbReference type="ARBA" id="ARBA00077052"/>
    </source>
</evidence>
<organism evidence="17 18">
    <name type="scientific">Cronobacter muytjensii</name>
    <dbReference type="NCBI Taxonomy" id="413501"/>
    <lineage>
        <taxon>Bacteria</taxon>
        <taxon>Pseudomonadati</taxon>
        <taxon>Pseudomonadota</taxon>
        <taxon>Gammaproteobacteria</taxon>
        <taxon>Enterobacterales</taxon>
        <taxon>Enterobacteriaceae</taxon>
        <taxon>Cronobacter</taxon>
    </lineage>
</organism>
<dbReference type="EMBL" id="WAGD01000007">
    <property type="protein sequence ID" value="KAB0885803.1"/>
    <property type="molecule type" value="Genomic_DNA"/>
</dbReference>
<dbReference type="SMART" id="SM00481">
    <property type="entry name" value="POLIIIAc"/>
    <property type="match status" value="1"/>
</dbReference>
<keyword evidence="2" id="KW-0698">rRNA processing</keyword>
<dbReference type="EMBL" id="MSAE01000018">
    <property type="protein sequence ID" value="PUX15004.1"/>
    <property type="molecule type" value="Genomic_DNA"/>
</dbReference>
<evidence type="ECO:0000256" key="8">
    <source>
        <dbReference type="ARBA" id="ARBA00023211"/>
    </source>
</evidence>
<dbReference type="Gene3D" id="1.10.150.650">
    <property type="match status" value="1"/>
</dbReference>
<comment type="catalytic activity">
    <reaction evidence="9">
        <text>a ribonucleoside 3',5'-bisphosphate + H2O = a ribonucleoside 5'-phosphate + phosphate</text>
        <dbReference type="Rhea" id="RHEA:43532"/>
        <dbReference type="ChEBI" id="CHEBI:15377"/>
        <dbReference type="ChEBI" id="CHEBI:43474"/>
        <dbReference type="ChEBI" id="CHEBI:58043"/>
        <dbReference type="ChEBI" id="CHEBI:83402"/>
        <dbReference type="EC" id="3.1.3.97"/>
    </reaction>
</comment>
<dbReference type="PANTHER" id="PTHR42924:SF3">
    <property type="entry name" value="POLYMERASE_HISTIDINOL PHOSPHATASE N-TERMINAL DOMAIN-CONTAINING PROTEIN"/>
    <property type="match status" value="1"/>
</dbReference>
<comment type="similarity">
    <text evidence="10">Belongs to the PHP family. TrpH/YciV subfamily.</text>
</comment>
<dbReference type="GO" id="GO:0046872">
    <property type="term" value="F:metal ion binding"/>
    <property type="evidence" value="ECO:0007669"/>
    <property type="project" value="UniProtKB-KW"/>
</dbReference>
<evidence type="ECO:0000256" key="6">
    <source>
        <dbReference type="ARBA" id="ARBA00022801"/>
    </source>
</evidence>
<keyword evidence="6" id="KW-0378">Hydrolase</keyword>
<dbReference type="CDD" id="cd07438">
    <property type="entry name" value="PHP_HisPPase_AMP"/>
    <property type="match status" value="1"/>
</dbReference>
<dbReference type="GO" id="GO:0035312">
    <property type="term" value="F:5'-3' DNA exonuclease activity"/>
    <property type="evidence" value="ECO:0007669"/>
    <property type="project" value="TreeGrafter"/>
</dbReference>
<dbReference type="Pfam" id="PF02811">
    <property type="entry name" value="PHP"/>
    <property type="match status" value="1"/>
</dbReference>
<evidence type="ECO:0000256" key="7">
    <source>
        <dbReference type="ARBA" id="ARBA00022839"/>
    </source>
</evidence>
<keyword evidence="3" id="KW-0540">Nuclease</keyword>
<dbReference type="RefSeq" id="WP_075193071.1">
    <property type="nucleotide sequence ID" value="NZ_JADKNN010000039.1"/>
</dbReference>
<dbReference type="Proteomes" id="UP000469927">
    <property type="component" value="Unassembled WGS sequence"/>
</dbReference>
<dbReference type="InterPro" id="IPR003141">
    <property type="entry name" value="Pol/His_phosphatase_N"/>
</dbReference>
<reference evidence="16 19" key="2">
    <citation type="submission" date="2019-08" db="EMBL/GenBank/DDBJ databases">
        <title>Prevalence, distribution, and phylogeny of type two toxin-antitoxin genes possessed by Cronobacter species where C. sakazakii homologs follow sequence type lineages.</title>
        <authorList>
            <person name="Finkelstein S."/>
            <person name="Negrete F."/>
            <person name="Jang H."/>
            <person name="Gopinath G.R."/>
            <person name="Tall B.D."/>
        </authorList>
    </citation>
    <scope>NUCLEOTIDE SEQUENCE [LARGE SCALE GENOMIC DNA]</scope>
    <source>
        <strain evidence="16 19">MOD1_GK1257</strain>
    </source>
</reference>
<evidence type="ECO:0000256" key="11">
    <source>
        <dbReference type="ARBA" id="ARBA00066579"/>
    </source>
</evidence>
<keyword evidence="4" id="KW-0479">Metal-binding</keyword>
<evidence type="ECO:0000259" key="15">
    <source>
        <dbReference type="SMART" id="SM00481"/>
    </source>
</evidence>
<comment type="cofactor">
    <cofactor evidence="1">
        <name>Mn(2+)</name>
        <dbReference type="ChEBI" id="CHEBI:29035"/>
    </cofactor>
</comment>
<dbReference type="FunFam" id="1.10.150.650:FF:000001">
    <property type="entry name" value="PHP domain protein"/>
    <property type="match status" value="1"/>
</dbReference>
<dbReference type="SUPFAM" id="SSF89550">
    <property type="entry name" value="PHP domain-like"/>
    <property type="match status" value="1"/>
</dbReference>
<evidence type="ECO:0000256" key="12">
    <source>
        <dbReference type="ARBA" id="ARBA00070391"/>
    </source>
</evidence>
<evidence type="ECO:0000256" key="10">
    <source>
        <dbReference type="ARBA" id="ARBA00060813"/>
    </source>
</evidence>
<keyword evidence="5" id="KW-0547">Nucleotide-binding</keyword>